<sequence length="497" mass="55141">MTDQLLNTIDEYVGLQGSSIALLSLAVLPIVAGSICSLKLLQNPNELIKTEKKSPSPRNSRARSRSRSRSASTHRYHTRSHDYSDSSSDDDDLIEKVDVSKVVDIKDTFLFPIIASGLVYAVSYLIETVDPLYVNNFFMVLTSILSMTVLSSTAAIVAEAILPKRVFDNIGRFKFSYTKRDKKLCHLNVTLIHLLIIAVSIGLAATYALTQHWVIGNLFAISLAIQAIRCFTLDSLGTGYMLLCGIFIAYCLRVDKLNAWKNHKHESSFKKPYFTLSLVAYALTAGASIYTVHFTKKSQSAFLYVVPALILSTLVLATYRGELSAVWDYSEILDTFKELNGYHLEEYRPTREERLSDRHNTRISRSASAGVRRGSTVGVVEEAFDETRKVVAPILGEAADATLNAAEEARKAMVPYYEEAVRNTTRAVHAVATKVQEQTALDEDTTIEQDVIAQHKNDGRKPTARGSGRGRGRGRGRSRSTSVAARKRSSSRANKRD</sequence>
<dbReference type="OrthoDB" id="29661at2759"/>
<feature type="transmembrane region" description="Helical" evidence="4">
    <location>
        <begin position="219"/>
        <end position="252"/>
    </location>
</feature>
<feature type="transmembrane region" description="Helical" evidence="4">
    <location>
        <begin position="184"/>
        <end position="207"/>
    </location>
</feature>
<feature type="compositionally biased region" description="Basic residues" evidence="3">
    <location>
        <begin position="468"/>
        <end position="478"/>
    </location>
</feature>
<dbReference type="PANTHER" id="PTHR12174:SF23">
    <property type="entry name" value="MINOR HISTOCOMPATIBILITY ANTIGEN H13"/>
    <property type="match status" value="1"/>
</dbReference>
<evidence type="ECO:0000313" key="5">
    <source>
        <dbReference type="EMBL" id="CEP14782.1"/>
    </source>
</evidence>
<dbReference type="GO" id="GO:0033619">
    <property type="term" value="P:membrane protein proteolysis"/>
    <property type="evidence" value="ECO:0007669"/>
    <property type="project" value="TreeGrafter"/>
</dbReference>
<gene>
    <name evidence="5" type="primary">PARPA_08967.1 scaffold 35302</name>
</gene>
<dbReference type="GO" id="GO:0098553">
    <property type="term" value="C:lumenal side of endoplasmic reticulum membrane"/>
    <property type="evidence" value="ECO:0007669"/>
    <property type="project" value="TreeGrafter"/>
</dbReference>
<dbReference type="InterPro" id="IPR007369">
    <property type="entry name" value="Peptidase_A22B_SPP"/>
</dbReference>
<reference evidence="5 6" key="1">
    <citation type="submission" date="2014-09" db="EMBL/GenBank/DDBJ databases">
        <authorList>
            <person name="Ellenberger Sabrina"/>
        </authorList>
    </citation>
    <scope>NUCLEOTIDE SEQUENCE [LARGE SCALE GENOMIC DNA]</scope>
    <source>
        <strain evidence="5 6">CBS 412.66</strain>
    </source>
</reference>
<feature type="transmembrane region" description="Helical" evidence="4">
    <location>
        <begin position="273"/>
        <end position="295"/>
    </location>
</feature>
<feature type="compositionally biased region" description="Basic residues" evidence="3">
    <location>
        <begin position="485"/>
        <end position="497"/>
    </location>
</feature>
<dbReference type="EMBL" id="LN731702">
    <property type="protein sequence ID" value="CEP14782.1"/>
    <property type="molecule type" value="Genomic_DNA"/>
</dbReference>
<dbReference type="GO" id="GO:0006465">
    <property type="term" value="P:signal peptide processing"/>
    <property type="evidence" value="ECO:0007669"/>
    <property type="project" value="TreeGrafter"/>
</dbReference>
<accession>A0A0B7NHC3</accession>
<keyword evidence="4" id="KW-1133">Transmembrane helix</keyword>
<proteinExistence type="predicted"/>
<organism evidence="5 6">
    <name type="scientific">Parasitella parasitica</name>
    <dbReference type="NCBI Taxonomy" id="35722"/>
    <lineage>
        <taxon>Eukaryota</taxon>
        <taxon>Fungi</taxon>
        <taxon>Fungi incertae sedis</taxon>
        <taxon>Mucoromycota</taxon>
        <taxon>Mucoromycotina</taxon>
        <taxon>Mucoromycetes</taxon>
        <taxon>Mucorales</taxon>
        <taxon>Mucorineae</taxon>
        <taxon>Mucoraceae</taxon>
        <taxon>Parasitella</taxon>
    </lineage>
</organism>
<dbReference type="Pfam" id="PF04258">
    <property type="entry name" value="Peptidase_A22B"/>
    <property type="match status" value="1"/>
</dbReference>
<name>A0A0B7NHC3_9FUNG</name>
<protein>
    <submittedName>
        <fullName evidence="5">Uncharacterized protein</fullName>
    </submittedName>
</protein>
<dbReference type="Proteomes" id="UP000054107">
    <property type="component" value="Unassembled WGS sequence"/>
</dbReference>
<keyword evidence="4" id="KW-0812">Transmembrane</keyword>
<dbReference type="GO" id="GO:0042500">
    <property type="term" value="F:aspartic endopeptidase activity, intramembrane cleaving"/>
    <property type="evidence" value="ECO:0007669"/>
    <property type="project" value="InterPro"/>
</dbReference>
<dbReference type="GO" id="GO:0098554">
    <property type="term" value="C:cytoplasmic side of endoplasmic reticulum membrane"/>
    <property type="evidence" value="ECO:0007669"/>
    <property type="project" value="TreeGrafter"/>
</dbReference>
<feature type="transmembrane region" description="Helical" evidence="4">
    <location>
        <begin position="109"/>
        <end position="126"/>
    </location>
</feature>
<feature type="region of interest" description="Disordered" evidence="3">
    <location>
        <begin position="452"/>
        <end position="497"/>
    </location>
</feature>
<evidence type="ECO:0000256" key="2">
    <source>
        <dbReference type="ARBA" id="ARBA00022824"/>
    </source>
</evidence>
<keyword evidence="4" id="KW-0472">Membrane</keyword>
<feature type="transmembrane region" description="Helical" evidence="4">
    <location>
        <begin position="301"/>
        <end position="319"/>
    </location>
</feature>
<evidence type="ECO:0000256" key="3">
    <source>
        <dbReference type="SAM" id="MobiDB-lite"/>
    </source>
</evidence>
<dbReference type="PANTHER" id="PTHR12174">
    <property type="entry name" value="SIGNAL PEPTIDE PEPTIDASE"/>
    <property type="match status" value="1"/>
</dbReference>
<feature type="transmembrane region" description="Helical" evidence="4">
    <location>
        <begin position="138"/>
        <end position="163"/>
    </location>
</feature>
<evidence type="ECO:0000313" key="6">
    <source>
        <dbReference type="Proteomes" id="UP000054107"/>
    </source>
</evidence>
<feature type="transmembrane region" description="Helical" evidence="4">
    <location>
        <begin position="20"/>
        <end position="41"/>
    </location>
</feature>
<keyword evidence="6" id="KW-1185">Reference proteome</keyword>
<feature type="compositionally biased region" description="Basic residues" evidence="3">
    <location>
        <begin position="60"/>
        <end position="78"/>
    </location>
</feature>
<keyword evidence="2" id="KW-0256">Endoplasmic reticulum</keyword>
<evidence type="ECO:0000256" key="4">
    <source>
        <dbReference type="SAM" id="Phobius"/>
    </source>
</evidence>
<dbReference type="AlphaFoldDB" id="A0A0B7NHC3"/>
<dbReference type="STRING" id="35722.A0A0B7NHC3"/>
<comment type="subcellular location">
    <subcellularLocation>
        <location evidence="1">Endoplasmic reticulum membrane</location>
        <topology evidence="1">Multi-pass membrane protein</topology>
    </subcellularLocation>
</comment>
<evidence type="ECO:0000256" key="1">
    <source>
        <dbReference type="ARBA" id="ARBA00004477"/>
    </source>
</evidence>
<feature type="region of interest" description="Disordered" evidence="3">
    <location>
        <begin position="49"/>
        <end position="91"/>
    </location>
</feature>